<feature type="compositionally biased region" description="Polar residues" evidence="1">
    <location>
        <begin position="1068"/>
        <end position="1102"/>
    </location>
</feature>
<accession>A0A2T7PRP2</accession>
<comment type="caution">
    <text evidence="2">The sequence shown here is derived from an EMBL/GenBank/DDBJ whole genome shotgun (WGS) entry which is preliminary data.</text>
</comment>
<protein>
    <submittedName>
        <fullName evidence="2">Uncharacterized protein</fullName>
    </submittedName>
</protein>
<evidence type="ECO:0000256" key="1">
    <source>
        <dbReference type="SAM" id="MobiDB-lite"/>
    </source>
</evidence>
<feature type="region of interest" description="Disordered" evidence="1">
    <location>
        <begin position="198"/>
        <end position="288"/>
    </location>
</feature>
<feature type="region of interest" description="Disordered" evidence="1">
    <location>
        <begin position="148"/>
        <end position="180"/>
    </location>
</feature>
<name>A0A2T7PRP2_POMCA</name>
<proteinExistence type="predicted"/>
<keyword evidence="3" id="KW-1185">Reference proteome</keyword>
<feature type="region of interest" description="Disordered" evidence="1">
    <location>
        <begin position="1244"/>
        <end position="1263"/>
    </location>
</feature>
<evidence type="ECO:0000313" key="2">
    <source>
        <dbReference type="EMBL" id="PVD36060.1"/>
    </source>
</evidence>
<dbReference type="EMBL" id="PZQS01000002">
    <property type="protein sequence ID" value="PVD36060.1"/>
    <property type="molecule type" value="Genomic_DNA"/>
</dbReference>
<feature type="compositionally biased region" description="Basic and acidic residues" evidence="1">
    <location>
        <begin position="225"/>
        <end position="241"/>
    </location>
</feature>
<feature type="region of interest" description="Disordered" evidence="1">
    <location>
        <begin position="667"/>
        <end position="704"/>
    </location>
</feature>
<dbReference type="Proteomes" id="UP000245119">
    <property type="component" value="Linkage Group LG2"/>
</dbReference>
<organism evidence="2 3">
    <name type="scientific">Pomacea canaliculata</name>
    <name type="common">Golden apple snail</name>
    <dbReference type="NCBI Taxonomy" id="400727"/>
    <lineage>
        <taxon>Eukaryota</taxon>
        <taxon>Metazoa</taxon>
        <taxon>Spiralia</taxon>
        <taxon>Lophotrochozoa</taxon>
        <taxon>Mollusca</taxon>
        <taxon>Gastropoda</taxon>
        <taxon>Caenogastropoda</taxon>
        <taxon>Architaenioglossa</taxon>
        <taxon>Ampullarioidea</taxon>
        <taxon>Ampullariidae</taxon>
        <taxon>Pomacea</taxon>
    </lineage>
</organism>
<feature type="region of interest" description="Disordered" evidence="1">
    <location>
        <begin position="1146"/>
        <end position="1166"/>
    </location>
</feature>
<feature type="compositionally biased region" description="Low complexity" evidence="1">
    <location>
        <begin position="687"/>
        <end position="699"/>
    </location>
</feature>
<feature type="compositionally biased region" description="Polar residues" evidence="1">
    <location>
        <begin position="667"/>
        <end position="686"/>
    </location>
</feature>
<sequence length="1315" mass="145326">MCYWCSGVGADRECERHPFAVRTGPIYINCRSRFCITAKVTDANTGEVHSFARLCDNIPHGNQCVQDSRLLTCYESCTEDLCNNGNPGPHYLPTINYARNSNSDNNNNVIELVSESKTTKKGGKERDISRGENRTFADNWRSKGTKMQETFFGNPDGNITDNNDDNGDTGGVHDRRLNGKGDLVQGGLFGDYMGNDTYDDALEETRPGASSGRQEESNAASVSFKMEDVAPEHPDQGDARKPIASKHSSPPGASKDRESFNAIRKSQGMPTFTEPTSPVESTREHEERLEHVFPLRKTDDDVLHYTSKGNDFSFQKWRISTKKFPELNSKSFGKGEEWIFSPDQGNAPLFNAESISRKLAPMVMDKHPSAYIPSQKLQDQVQVAQNNFVVDASETFSNNNPRSYDLTTFGPRTLSHEELSSSLQSKPEYLYLLSHLRARSGKDDSKWFSMKNPPEMSTPHPSYWSHPQTYHPSVSPYFYSRKMLTPVFNAQSPFDQSWTAVSLDLDPTSFPTMLHATTTPDYPQELSLFRSPDTRIFPQLSVEDPIPLQQSLNIPKSNSLFSAQISSFPYNNSLLSYPGGSRPKIDSYSVFQTKQREDDLRFPPNAESQGGEYWGSEDLAPENAFVETGYKMDSLDDIVSAFRQHPVNRYSTANPLLQPSLSSATFGIPETSKQTPSLSENNRYLDSSSSFAGSGQSDGRLLPLTTPAGQNLNVSINSYQKSLLSTVSMNTASSSLIGTIAEVSSVTPENYEQLFSSSTAADHGLSLLAITSAMDFLVETSTKHGISPQTKLREESTITENIHNLSATDDEFKLTNNDQSEFRNPEQNISDDATIVNTMPVVSEFLLNSSTGIGTWPSTLESPLVKLYVNRAPVNLSSSLHTILLPEGQSARRLKASDTEVSVSTLSQEELTEKVKHAEDISPMNVQNSKDEGNKVADASVLNNFQGREAASTAGIQKPLSDHSILKMDVLNTSNPSTSQVPISDGLITTLQSKQTGDRVSSVSDTNVMANISGNSKNPQTVKQDFSSRKNLTNKQYNSSTVTRVPQQFSNFETNQTTLEHNRSVTTNALPVSQRQLQPRLETNQVTSASPSIEGSQEQPPTDSLEEGADDHVWSADPQEIVRREPQKELVVYKSEVNQGISAQIQPSSLVPESSTTNNTEETRESRAFENGFHEFSNTLRPDTIKPTYFLARPKHDAQRNSPGRMQSLAAGQNTLASLAGLQTTSILKVLSQGVSTALVTSPSPLTSSSPIREASKMSLGRPTADVQRVFDSEGQEINRWSHVHSEKEERNRSTRISHCISSLLAVMLTFLFLR</sequence>
<feature type="compositionally biased region" description="Polar residues" evidence="1">
    <location>
        <begin position="268"/>
        <end position="280"/>
    </location>
</feature>
<reference evidence="2 3" key="1">
    <citation type="submission" date="2018-04" db="EMBL/GenBank/DDBJ databases">
        <title>The genome of golden apple snail Pomacea canaliculata provides insight into stress tolerance and invasive adaptation.</title>
        <authorList>
            <person name="Liu C."/>
            <person name="Liu B."/>
            <person name="Ren Y."/>
            <person name="Zhang Y."/>
            <person name="Wang H."/>
            <person name="Li S."/>
            <person name="Jiang F."/>
            <person name="Yin L."/>
            <person name="Zhang G."/>
            <person name="Qian W."/>
            <person name="Fan W."/>
        </authorList>
    </citation>
    <scope>NUCLEOTIDE SEQUENCE [LARGE SCALE GENOMIC DNA]</scope>
    <source>
        <strain evidence="2">SZHN2017</strain>
        <tissue evidence="2">Muscle</tissue>
    </source>
</reference>
<feature type="region of interest" description="Disordered" evidence="1">
    <location>
        <begin position="1010"/>
        <end position="1030"/>
    </location>
</feature>
<evidence type="ECO:0000313" key="3">
    <source>
        <dbReference type="Proteomes" id="UP000245119"/>
    </source>
</evidence>
<gene>
    <name evidence="2" type="ORF">C0Q70_03030</name>
</gene>
<feature type="region of interest" description="Disordered" evidence="1">
    <location>
        <begin position="1068"/>
        <end position="1110"/>
    </location>
</feature>